<dbReference type="InterPro" id="IPR029063">
    <property type="entry name" value="SAM-dependent_MTases_sf"/>
</dbReference>
<dbReference type="PANTHER" id="PTHR40036:SF1">
    <property type="entry name" value="MACROCIN O-METHYLTRANSFERASE"/>
    <property type="match status" value="1"/>
</dbReference>
<dbReference type="GO" id="GO:0032259">
    <property type="term" value="P:methylation"/>
    <property type="evidence" value="ECO:0007669"/>
    <property type="project" value="UniProtKB-KW"/>
</dbReference>
<organism evidence="1 2">
    <name type="scientific">Nocardia suismassiliense</name>
    <dbReference type="NCBI Taxonomy" id="2077092"/>
    <lineage>
        <taxon>Bacteria</taxon>
        <taxon>Bacillati</taxon>
        <taxon>Actinomycetota</taxon>
        <taxon>Actinomycetes</taxon>
        <taxon>Mycobacteriales</taxon>
        <taxon>Nocardiaceae</taxon>
        <taxon>Nocardia</taxon>
    </lineage>
</organism>
<dbReference type="PANTHER" id="PTHR40036">
    <property type="entry name" value="MACROCIN O-METHYLTRANSFERASE"/>
    <property type="match status" value="1"/>
</dbReference>
<dbReference type="GO" id="GO:0008168">
    <property type="term" value="F:methyltransferase activity"/>
    <property type="evidence" value="ECO:0007669"/>
    <property type="project" value="UniProtKB-KW"/>
</dbReference>
<dbReference type="RefSeq" id="WP_387722625.1">
    <property type="nucleotide sequence ID" value="NZ_JBIAPI010000009.1"/>
</dbReference>
<protein>
    <submittedName>
        <fullName evidence="1">TylF/MycF family methyltransferase</fullName>
    </submittedName>
</protein>
<evidence type="ECO:0000313" key="2">
    <source>
        <dbReference type="Proteomes" id="UP001601948"/>
    </source>
</evidence>
<keyword evidence="1" id="KW-0808">Transferase</keyword>
<comment type="caution">
    <text evidence="1">The sequence shown here is derived from an EMBL/GenBank/DDBJ whole genome shotgun (WGS) entry which is preliminary data.</text>
</comment>
<accession>A0ABW6R0C9</accession>
<proteinExistence type="predicted"/>
<dbReference type="EMBL" id="JBIAPI010000009">
    <property type="protein sequence ID" value="MFF3226951.1"/>
    <property type="molecule type" value="Genomic_DNA"/>
</dbReference>
<dbReference type="Gene3D" id="3.40.50.150">
    <property type="entry name" value="Vaccinia Virus protein VP39"/>
    <property type="match status" value="1"/>
</dbReference>
<keyword evidence="1" id="KW-0489">Methyltransferase</keyword>
<dbReference type="Proteomes" id="UP001601948">
    <property type="component" value="Unassembled WGS sequence"/>
</dbReference>
<dbReference type="InterPro" id="IPR008884">
    <property type="entry name" value="TylF_MeTrfase"/>
</dbReference>
<evidence type="ECO:0000313" key="1">
    <source>
        <dbReference type="EMBL" id="MFF3226951.1"/>
    </source>
</evidence>
<dbReference type="SUPFAM" id="SSF53335">
    <property type="entry name" value="S-adenosyl-L-methionine-dependent methyltransferases"/>
    <property type="match status" value="1"/>
</dbReference>
<name>A0ABW6R0C9_9NOCA</name>
<sequence length="255" mass="28786">MTTTKLGADLYLDLLKRILTNTIYEDGTLRHEILGLPSADHSSAVRAGGGDWPVVAHTMIGRTRLDNVHECLDRVVADGIAGDFIETGVWRGGTCIFVRGFFEAHDIRDRKVWLADSFEGLPEVTDDSHPFDQDIKLHTHNDVLAVSLDRVRQNFERYGLLDDQVEFLPGFFEDTLPQAPIEQLAVLRLDGDLYQSTLDALTNLYPKLAPGGYVIVDDYVLPGCKQAIHEFRELNGIEDKLEPIDLYSVYWRRTT</sequence>
<reference evidence="1 2" key="1">
    <citation type="submission" date="2024-10" db="EMBL/GenBank/DDBJ databases">
        <title>The Natural Products Discovery Center: Release of the First 8490 Sequenced Strains for Exploring Actinobacteria Biosynthetic Diversity.</title>
        <authorList>
            <person name="Kalkreuter E."/>
            <person name="Kautsar S.A."/>
            <person name="Yang D."/>
            <person name="Bader C.D."/>
            <person name="Teijaro C.N."/>
            <person name="Fluegel L."/>
            <person name="Davis C.M."/>
            <person name="Simpson J.R."/>
            <person name="Lauterbach L."/>
            <person name="Steele A.D."/>
            <person name="Gui C."/>
            <person name="Meng S."/>
            <person name="Li G."/>
            <person name="Viehrig K."/>
            <person name="Ye F."/>
            <person name="Su P."/>
            <person name="Kiefer A.F."/>
            <person name="Nichols A."/>
            <person name="Cepeda A.J."/>
            <person name="Yan W."/>
            <person name="Fan B."/>
            <person name="Jiang Y."/>
            <person name="Adhikari A."/>
            <person name="Zheng C.-J."/>
            <person name="Schuster L."/>
            <person name="Cowan T.M."/>
            <person name="Smanski M.J."/>
            <person name="Chevrette M.G."/>
            <person name="De Carvalho L.P.S."/>
            <person name="Shen B."/>
        </authorList>
    </citation>
    <scope>NUCLEOTIDE SEQUENCE [LARGE SCALE GENOMIC DNA]</scope>
    <source>
        <strain evidence="1 2">NPDC003040</strain>
    </source>
</reference>
<gene>
    <name evidence="1" type="ORF">ACFYV7_29435</name>
</gene>
<keyword evidence="2" id="KW-1185">Reference proteome</keyword>
<dbReference type="Pfam" id="PF05711">
    <property type="entry name" value="TylF"/>
    <property type="match status" value="1"/>
</dbReference>